<keyword evidence="1" id="KW-0430">Lectin</keyword>
<dbReference type="PaxDb" id="30732-ENSOMEP00000026761"/>
<dbReference type="Proteomes" id="UP000261560">
    <property type="component" value="Unplaced"/>
</dbReference>
<keyword evidence="2" id="KW-0677">Repeat</keyword>
<evidence type="ECO:0000256" key="2">
    <source>
        <dbReference type="ARBA" id="ARBA00022737"/>
    </source>
</evidence>
<evidence type="ECO:0000313" key="4">
    <source>
        <dbReference type="Ensembl" id="ENSOMEP00000026761.1"/>
    </source>
</evidence>
<reference evidence="4" key="2">
    <citation type="submission" date="2025-09" db="UniProtKB">
        <authorList>
            <consortium name="Ensembl"/>
        </authorList>
    </citation>
    <scope>IDENTIFICATION</scope>
</reference>
<evidence type="ECO:0000259" key="3">
    <source>
        <dbReference type="PROSITE" id="PS50228"/>
    </source>
</evidence>
<evidence type="ECO:0000256" key="1">
    <source>
        <dbReference type="ARBA" id="ARBA00022734"/>
    </source>
</evidence>
<dbReference type="CDD" id="cd22833">
    <property type="entry name" value="Gal_Rha_Lectin_CSL1-2_RBL_SML_rpt1"/>
    <property type="match status" value="1"/>
</dbReference>
<proteinExistence type="predicted"/>
<protein>
    <recommendedName>
        <fullName evidence="3">SUEL-type lectin domain-containing protein</fullName>
    </recommendedName>
</protein>
<sequence>HCKRKPVSADTAITCESDSTQVLECANGVINIQSAFYGRANMYTCSEGRPTSQLTNTMCSLSGVEDVIKSRCDFRTSCEIDMNDIRTSDPCPGTYKYLQTNFNCLPSIHVIACENNEAQLSCTPGCVIYVYGAYYGSRDPTTCSGGQTSYMSQYMQCLSPTDLVAQSCNGMQSCTILANDSLFAGVPMKCYGIYKYLETAYVCVCK</sequence>
<feature type="domain" description="SUEL-type lectin" evidence="3">
    <location>
        <begin position="23"/>
        <end position="105"/>
    </location>
</feature>
<dbReference type="Ensembl" id="ENSOMET00000003720.1">
    <property type="protein sequence ID" value="ENSOMEP00000026761.1"/>
    <property type="gene ID" value="ENSOMEG00000008806.1"/>
</dbReference>
<dbReference type="PROSITE" id="PS50228">
    <property type="entry name" value="SUEL_LECTIN"/>
    <property type="match status" value="2"/>
</dbReference>
<dbReference type="Gene3D" id="2.60.120.740">
    <property type="match status" value="2"/>
</dbReference>
<dbReference type="OMA" id="HMFLSPC"/>
<feature type="domain" description="SUEL-type lectin" evidence="3">
    <location>
        <begin position="112"/>
        <end position="204"/>
    </location>
</feature>
<organism evidence="4 5">
    <name type="scientific">Oryzias melastigma</name>
    <name type="common">Marine medaka</name>
    <dbReference type="NCBI Taxonomy" id="30732"/>
    <lineage>
        <taxon>Eukaryota</taxon>
        <taxon>Metazoa</taxon>
        <taxon>Chordata</taxon>
        <taxon>Craniata</taxon>
        <taxon>Vertebrata</taxon>
        <taxon>Euteleostomi</taxon>
        <taxon>Actinopterygii</taxon>
        <taxon>Neopterygii</taxon>
        <taxon>Teleostei</taxon>
        <taxon>Neoteleostei</taxon>
        <taxon>Acanthomorphata</taxon>
        <taxon>Ovalentaria</taxon>
        <taxon>Atherinomorphae</taxon>
        <taxon>Beloniformes</taxon>
        <taxon>Adrianichthyidae</taxon>
        <taxon>Oryziinae</taxon>
        <taxon>Oryzias</taxon>
    </lineage>
</organism>
<dbReference type="GeneTree" id="ENSGT00940000154285"/>
<name>A0A3B3DA44_ORYME</name>
<keyword evidence="5" id="KW-1185">Reference proteome</keyword>
<evidence type="ECO:0000313" key="5">
    <source>
        <dbReference type="Proteomes" id="UP000261560"/>
    </source>
</evidence>
<reference evidence="4" key="1">
    <citation type="submission" date="2025-08" db="UniProtKB">
        <authorList>
            <consortium name="Ensembl"/>
        </authorList>
    </citation>
    <scope>IDENTIFICATION</scope>
</reference>
<dbReference type="InterPro" id="IPR043159">
    <property type="entry name" value="Lectin_gal-bd_sf"/>
</dbReference>
<accession>A0A3B3DA44</accession>
<dbReference type="Pfam" id="PF02140">
    <property type="entry name" value="SUEL_Lectin"/>
    <property type="match status" value="2"/>
</dbReference>
<dbReference type="PANTHER" id="PTHR46780">
    <property type="entry name" value="PROTEIN EVA-1"/>
    <property type="match status" value="1"/>
</dbReference>
<dbReference type="InterPro" id="IPR000922">
    <property type="entry name" value="Lectin_gal-bd_dom"/>
</dbReference>
<dbReference type="AlphaFoldDB" id="A0A3B3DA44"/>
<dbReference type="STRING" id="30732.ENSOMEP00000026761"/>
<dbReference type="GO" id="GO:0030246">
    <property type="term" value="F:carbohydrate binding"/>
    <property type="evidence" value="ECO:0007669"/>
    <property type="project" value="UniProtKB-KW"/>
</dbReference>